<dbReference type="Pfam" id="PF00085">
    <property type="entry name" value="Thioredoxin"/>
    <property type="match status" value="1"/>
</dbReference>
<reference evidence="6" key="1">
    <citation type="journal article" date="2022" name="G3 (Bethesda)">
        <title>High quality genome of the basidiomycete yeast Dioszegia hungarica PDD-24b-2 isolated from cloud water.</title>
        <authorList>
            <person name="Jarrige D."/>
            <person name="Haridas S."/>
            <person name="Bleykasten-Grosshans C."/>
            <person name="Joly M."/>
            <person name="Nadalig T."/>
            <person name="Sancelme M."/>
            <person name="Vuilleumier S."/>
            <person name="Grigoriev I.V."/>
            <person name="Amato P."/>
            <person name="Bringel F."/>
        </authorList>
    </citation>
    <scope>NUCLEOTIDE SEQUENCE</scope>
    <source>
        <strain evidence="6">PDD-24b-2</strain>
    </source>
</reference>
<evidence type="ECO:0000256" key="4">
    <source>
        <dbReference type="PIRSR" id="PIRSR000077-4"/>
    </source>
</evidence>
<sequence>VVDFWATWCGPCKLISPHFEKLEQKYPQIKFVKVDVDEQAEVAQEVGVRAMPTFVAYNKGEKVKDLTGAQPAKL</sequence>
<gene>
    <name evidence="6" type="ORF">MKK02DRAFT_14232</name>
</gene>
<feature type="non-terminal residue" evidence="6">
    <location>
        <position position="74"/>
    </location>
</feature>
<dbReference type="InterPro" id="IPR036249">
    <property type="entry name" value="Thioredoxin-like_sf"/>
</dbReference>
<feature type="site" description="Contributes to redox potential value" evidence="3">
    <location>
        <position position="11"/>
    </location>
</feature>
<dbReference type="PROSITE" id="PS51352">
    <property type="entry name" value="THIOREDOXIN_2"/>
    <property type="match status" value="1"/>
</dbReference>
<dbReference type="InterPro" id="IPR005746">
    <property type="entry name" value="Thioredoxin"/>
</dbReference>
<dbReference type="PROSITE" id="PS00194">
    <property type="entry name" value="THIOREDOXIN_1"/>
    <property type="match status" value="1"/>
</dbReference>
<dbReference type="AlphaFoldDB" id="A0AA38HE73"/>
<feature type="non-terminal residue" evidence="6">
    <location>
        <position position="1"/>
    </location>
</feature>
<name>A0AA38HE73_9TREE</name>
<feature type="active site" description="Nucleophile" evidence="3">
    <location>
        <position position="9"/>
    </location>
</feature>
<dbReference type="RefSeq" id="XP_052948705.1">
    <property type="nucleotide sequence ID" value="XM_053085541.1"/>
</dbReference>
<dbReference type="GeneID" id="77724742"/>
<evidence type="ECO:0000256" key="3">
    <source>
        <dbReference type="PIRSR" id="PIRSR000077-1"/>
    </source>
</evidence>
<dbReference type="Proteomes" id="UP001164286">
    <property type="component" value="Unassembled WGS sequence"/>
</dbReference>
<feature type="active site" description="Nucleophile" evidence="3">
    <location>
        <position position="12"/>
    </location>
</feature>
<dbReference type="GO" id="GO:0015035">
    <property type="term" value="F:protein-disulfide reductase activity"/>
    <property type="evidence" value="ECO:0007669"/>
    <property type="project" value="InterPro"/>
</dbReference>
<dbReference type="EMBL" id="JAKWFO010000002">
    <property type="protein sequence ID" value="KAI9638928.1"/>
    <property type="molecule type" value="Genomic_DNA"/>
</dbReference>
<protein>
    <recommendedName>
        <fullName evidence="1">Thioredoxin</fullName>
    </recommendedName>
</protein>
<evidence type="ECO:0000256" key="1">
    <source>
        <dbReference type="ARBA" id="ARBA00020570"/>
    </source>
</evidence>
<keyword evidence="7" id="KW-1185">Reference proteome</keyword>
<dbReference type="PANTHER" id="PTHR46115">
    <property type="entry name" value="THIOREDOXIN-LIKE PROTEIN 1"/>
    <property type="match status" value="1"/>
</dbReference>
<evidence type="ECO:0000256" key="2">
    <source>
        <dbReference type="ARBA" id="ARBA00023157"/>
    </source>
</evidence>
<dbReference type="CDD" id="cd02947">
    <property type="entry name" value="TRX_family"/>
    <property type="match status" value="1"/>
</dbReference>
<dbReference type="SUPFAM" id="SSF52833">
    <property type="entry name" value="Thioredoxin-like"/>
    <property type="match status" value="1"/>
</dbReference>
<evidence type="ECO:0000313" key="6">
    <source>
        <dbReference type="EMBL" id="KAI9638928.1"/>
    </source>
</evidence>
<proteinExistence type="predicted"/>
<dbReference type="FunFam" id="3.40.30.10:FF:000245">
    <property type="entry name" value="Thioredoxin"/>
    <property type="match status" value="1"/>
</dbReference>
<feature type="domain" description="Thioredoxin" evidence="5">
    <location>
        <begin position="1"/>
        <end position="74"/>
    </location>
</feature>
<dbReference type="PIRSF" id="PIRSF000077">
    <property type="entry name" value="Thioredoxin"/>
    <property type="match status" value="1"/>
</dbReference>
<dbReference type="InterPro" id="IPR017937">
    <property type="entry name" value="Thioredoxin_CS"/>
</dbReference>
<keyword evidence="2 4" id="KW-1015">Disulfide bond</keyword>
<accession>A0AA38HE73</accession>
<keyword evidence="4" id="KW-0676">Redox-active center</keyword>
<organism evidence="6 7">
    <name type="scientific">Dioszegia hungarica</name>
    <dbReference type="NCBI Taxonomy" id="4972"/>
    <lineage>
        <taxon>Eukaryota</taxon>
        <taxon>Fungi</taxon>
        <taxon>Dikarya</taxon>
        <taxon>Basidiomycota</taxon>
        <taxon>Agaricomycotina</taxon>
        <taxon>Tremellomycetes</taxon>
        <taxon>Tremellales</taxon>
        <taxon>Bulleribasidiaceae</taxon>
        <taxon>Dioszegia</taxon>
    </lineage>
</organism>
<evidence type="ECO:0000259" key="5">
    <source>
        <dbReference type="PROSITE" id="PS51352"/>
    </source>
</evidence>
<comment type="caution">
    <text evidence="6">The sequence shown here is derived from an EMBL/GenBank/DDBJ whole genome shotgun (WGS) entry which is preliminary data.</text>
</comment>
<dbReference type="InterPro" id="IPR013766">
    <property type="entry name" value="Thioredoxin_domain"/>
</dbReference>
<feature type="disulfide bond" description="Redox-active" evidence="4">
    <location>
        <begin position="9"/>
        <end position="12"/>
    </location>
</feature>
<dbReference type="Gene3D" id="3.40.30.10">
    <property type="entry name" value="Glutaredoxin"/>
    <property type="match status" value="1"/>
</dbReference>
<feature type="site" description="Contributes to redox potential value" evidence="3">
    <location>
        <position position="10"/>
    </location>
</feature>
<feature type="site" description="Deprotonates C-terminal active site Cys" evidence="3">
    <location>
        <position position="3"/>
    </location>
</feature>
<evidence type="ECO:0000313" key="7">
    <source>
        <dbReference type="Proteomes" id="UP001164286"/>
    </source>
</evidence>